<evidence type="ECO:0000313" key="1">
    <source>
        <dbReference type="EMBL" id="KAK7506958.1"/>
    </source>
</evidence>
<dbReference type="EMBL" id="JACVVK020000005">
    <property type="protein sequence ID" value="KAK7506958.1"/>
    <property type="molecule type" value="Genomic_DNA"/>
</dbReference>
<gene>
    <name evidence="1" type="ORF">BaRGS_00001809</name>
</gene>
<dbReference type="Proteomes" id="UP001519460">
    <property type="component" value="Unassembled WGS sequence"/>
</dbReference>
<dbReference type="AlphaFoldDB" id="A0ABD0M6Z2"/>
<proteinExistence type="predicted"/>
<organism evidence="1 2">
    <name type="scientific">Batillaria attramentaria</name>
    <dbReference type="NCBI Taxonomy" id="370345"/>
    <lineage>
        <taxon>Eukaryota</taxon>
        <taxon>Metazoa</taxon>
        <taxon>Spiralia</taxon>
        <taxon>Lophotrochozoa</taxon>
        <taxon>Mollusca</taxon>
        <taxon>Gastropoda</taxon>
        <taxon>Caenogastropoda</taxon>
        <taxon>Sorbeoconcha</taxon>
        <taxon>Cerithioidea</taxon>
        <taxon>Batillariidae</taxon>
        <taxon>Batillaria</taxon>
    </lineage>
</organism>
<name>A0ABD0M6Z2_9CAEN</name>
<accession>A0ABD0M6Z2</accession>
<evidence type="ECO:0000313" key="2">
    <source>
        <dbReference type="Proteomes" id="UP001519460"/>
    </source>
</evidence>
<sequence>SCMVTLGCVGGSGEGDLCWDVAGSPKIPLEVGMDTTGLAVRIQSNSYLVSGDGYRID</sequence>
<reference evidence="1 2" key="1">
    <citation type="journal article" date="2023" name="Sci. Data">
        <title>Genome assembly of the Korean intertidal mud-creeper Batillaria attramentaria.</title>
        <authorList>
            <person name="Patra A.K."/>
            <person name="Ho P.T."/>
            <person name="Jun S."/>
            <person name="Lee S.J."/>
            <person name="Kim Y."/>
            <person name="Won Y.J."/>
        </authorList>
    </citation>
    <scope>NUCLEOTIDE SEQUENCE [LARGE SCALE GENOMIC DNA]</scope>
    <source>
        <strain evidence="1">Wonlab-2016</strain>
    </source>
</reference>
<keyword evidence="2" id="KW-1185">Reference proteome</keyword>
<comment type="caution">
    <text evidence="1">The sequence shown here is derived from an EMBL/GenBank/DDBJ whole genome shotgun (WGS) entry which is preliminary data.</text>
</comment>
<feature type="non-terminal residue" evidence="1">
    <location>
        <position position="1"/>
    </location>
</feature>
<protein>
    <submittedName>
        <fullName evidence="1">Uncharacterized protein</fullName>
    </submittedName>
</protein>